<keyword evidence="7" id="KW-1185">Reference proteome</keyword>
<comment type="caution">
    <text evidence="6">The sequence shown here is derived from an EMBL/GenBank/DDBJ whole genome shotgun (WGS) entry which is preliminary data.</text>
</comment>
<dbReference type="Proteomes" id="UP000010729">
    <property type="component" value="Unassembled WGS sequence"/>
</dbReference>
<dbReference type="Pfam" id="PF01850">
    <property type="entry name" value="PIN"/>
    <property type="match status" value="1"/>
</dbReference>
<keyword evidence="3" id="KW-0378">Hydrolase</keyword>
<dbReference type="GO" id="GO:0046872">
    <property type="term" value="F:metal ion binding"/>
    <property type="evidence" value="ECO:0007669"/>
    <property type="project" value="UniProtKB-KW"/>
</dbReference>
<dbReference type="GO" id="GO:0016787">
    <property type="term" value="F:hydrolase activity"/>
    <property type="evidence" value="ECO:0007669"/>
    <property type="project" value="UniProtKB-KW"/>
</dbReference>
<protein>
    <recommendedName>
        <fullName evidence="5">PIN domain-containing protein</fullName>
    </recommendedName>
</protein>
<keyword evidence="1" id="KW-0540">Nuclease</keyword>
<proteinExistence type="predicted"/>
<dbReference type="SUPFAM" id="SSF88723">
    <property type="entry name" value="PIN domain-like"/>
    <property type="match status" value="1"/>
</dbReference>
<keyword evidence="4" id="KW-0460">Magnesium</keyword>
<dbReference type="GO" id="GO:0004518">
    <property type="term" value="F:nuclease activity"/>
    <property type="evidence" value="ECO:0007669"/>
    <property type="project" value="UniProtKB-KW"/>
</dbReference>
<reference evidence="6 7" key="1">
    <citation type="journal article" date="2013" name="Genome Announc.">
        <title>Draft Genome Sequence of Arthrobacter crystallopoietes Strain BAB-32, Revealing Genes for Bioremediation.</title>
        <authorList>
            <person name="Joshi M.N."/>
            <person name="Pandit A.S."/>
            <person name="Sharma A."/>
            <person name="Pandya R.V."/>
            <person name="Desai S.M."/>
            <person name="Saxena A.K."/>
            <person name="Bagatharia S.B."/>
        </authorList>
    </citation>
    <scope>NUCLEOTIDE SEQUENCE [LARGE SCALE GENOMIC DNA]</scope>
    <source>
        <strain evidence="6 7">BAB-32</strain>
    </source>
</reference>
<gene>
    <name evidence="6" type="ORF">D477_006061</name>
</gene>
<evidence type="ECO:0000256" key="2">
    <source>
        <dbReference type="ARBA" id="ARBA00022723"/>
    </source>
</evidence>
<evidence type="ECO:0000259" key="5">
    <source>
        <dbReference type="Pfam" id="PF01850"/>
    </source>
</evidence>
<sequence>MYVSVVTLAELHAGVHAARDTDTRAQRLRTVESLVRFELLPIGADAARHWARLRYRLGSRPEDQRQ</sequence>
<dbReference type="Gene3D" id="3.40.50.1010">
    <property type="entry name" value="5'-nuclease"/>
    <property type="match status" value="1"/>
</dbReference>
<evidence type="ECO:0000256" key="4">
    <source>
        <dbReference type="ARBA" id="ARBA00022842"/>
    </source>
</evidence>
<accession>N1UXK1</accession>
<feature type="domain" description="PIN" evidence="5">
    <location>
        <begin position="2"/>
        <end position="63"/>
    </location>
</feature>
<dbReference type="InterPro" id="IPR029060">
    <property type="entry name" value="PIN-like_dom_sf"/>
</dbReference>
<dbReference type="EMBL" id="ANPE02000085">
    <property type="protein sequence ID" value="EMY35126.1"/>
    <property type="molecule type" value="Genomic_DNA"/>
</dbReference>
<evidence type="ECO:0000313" key="6">
    <source>
        <dbReference type="EMBL" id="EMY35126.1"/>
    </source>
</evidence>
<name>N1UXK1_9MICC</name>
<dbReference type="RefSeq" id="WP_005267976.1">
    <property type="nucleotide sequence ID" value="NZ_ANPE02000085.1"/>
</dbReference>
<evidence type="ECO:0000256" key="3">
    <source>
        <dbReference type="ARBA" id="ARBA00022801"/>
    </source>
</evidence>
<evidence type="ECO:0000256" key="1">
    <source>
        <dbReference type="ARBA" id="ARBA00022722"/>
    </source>
</evidence>
<evidence type="ECO:0000313" key="7">
    <source>
        <dbReference type="Proteomes" id="UP000010729"/>
    </source>
</evidence>
<organism evidence="6 7">
    <name type="scientific">Arthrobacter crystallopoietes BAB-32</name>
    <dbReference type="NCBI Taxonomy" id="1246476"/>
    <lineage>
        <taxon>Bacteria</taxon>
        <taxon>Bacillati</taxon>
        <taxon>Actinomycetota</taxon>
        <taxon>Actinomycetes</taxon>
        <taxon>Micrococcales</taxon>
        <taxon>Micrococcaceae</taxon>
        <taxon>Crystallibacter</taxon>
    </lineage>
</organism>
<dbReference type="InterPro" id="IPR002716">
    <property type="entry name" value="PIN_dom"/>
</dbReference>
<keyword evidence="2" id="KW-0479">Metal-binding</keyword>
<dbReference type="AlphaFoldDB" id="N1UXK1"/>